<protein>
    <submittedName>
        <fullName evidence="3">Glycosyltransferase</fullName>
    </submittedName>
</protein>
<dbReference type="Proteomes" id="UP001356095">
    <property type="component" value="Unassembled WGS sequence"/>
</dbReference>
<dbReference type="PANTHER" id="PTHR48050:SF13">
    <property type="entry name" value="STEROL 3-BETA-GLUCOSYLTRANSFERASE UGT80A2"/>
    <property type="match status" value="1"/>
</dbReference>
<dbReference type="Pfam" id="PF06722">
    <property type="entry name" value="EryCIII-like_C"/>
    <property type="match status" value="1"/>
</dbReference>
<keyword evidence="1" id="KW-0808">Transferase</keyword>
<sequence length="394" mass="42277">MRILFTTLPVETHLRPLVPIAETALSRGHEVAVCAPESFRDEVARYGLPFLPAGEDWITGMLAPLFGSEQIPPDQVDALMRRLVSEGLPGDGALGTARDVIGHIHEGGADAVVREAYDMGGYLAAEAVGIPHASVGVVGRVTEFLAPDLLAPSLDEHRSVLGLPPDPRAERLYAHLHAHLMPPGYDPAELAIPTLRCYRHRTVDRPGDRLSPPLEGLDHSLPLVYASLGTVAPLFKASDTRLRSIIDGLGDVACEAVVAVGQGRAEALGRSCPPNVRVVDFAAQPLLLDTADLLVTHAGFTSVREALRAGLPMVAIPWIAENHLIAARCEELGLARRLDWEVLDGERVAAACRDVLADPAYRSRARAVQRDMLALPSLDTLVTDIEDLFSGATP</sequence>
<gene>
    <name evidence="3" type="ORF">Q8791_22395</name>
</gene>
<evidence type="ECO:0000256" key="1">
    <source>
        <dbReference type="ARBA" id="ARBA00022679"/>
    </source>
</evidence>
<accession>A0ABU7KCL1</accession>
<proteinExistence type="predicted"/>
<evidence type="ECO:0000313" key="3">
    <source>
        <dbReference type="EMBL" id="MEE2039970.1"/>
    </source>
</evidence>
<dbReference type="InterPro" id="IPR050426">
    <property type="entry name" value="Glycosyltransferase_28"/>
</dbReference>
<dbReference type="InterPro" id="IPR035595">
    <property type="entry name" value="UDP_glycos_trans_CS"/>
</dbReference>
<reference evidence="3 4" key="1">
    <citation type="submission" date="2023-08" db="EMBL/GenBank/DDBJ databases">
        <authorList>
            <person name="Girao M."/>
            <person name="Carvalho M.F."/>
        </authorList>
    </citation>
    <scope>NUCLEOTIDE SEQUENCE [LARGE SCALE GENOMIC DNA]</scope>
    <source>
        <strain evidence="3 4">CT-R113</strain>
    </source>
</reference>
<name>A0ABU7KCL1_9ACTN</name>
<organism evidence="3 4">
    <name type="scientific">Nocardiopsis codii</name>
    <dbReference type="NCBI Taxonomy" id="3065942"/>
    <lineage>
        <taxon>Bacteria</taxon>
        <taxon>Bacillati</taxon>
        <taxon>Actinomycetota</taxon>
        <taxon>Actinomycetes</taxon>
        <taxon>Streptosporangiales</taxon>
        <taxon>Nocardiopsidaceae</taxon>
        <taxon>Nocardiopsis</taxon>
    </lineage>
</organism>
<dbReference type="Gene3D" id="3.40.50.2000">
    <property type="entry name" value="Glycogen Phosphorylase B"/>
    <property type="match status" value="2"/>
</dbReference>
<dbReference type="PANTHER" id="PTHR48050">
    <property type="entry name" value="STEROL 3-BETA-GLUCOSYLTRANSFERASE"/>
    <property type="match status" value="1"/>
</dbReference>
<dbReference type="PROSITE" id="PS00375">
    <property type="entry name" value="UDPGT"/>
    <property type="match status" value="1"/>
</dbReference>
<dbReference type="InterPro" id="IPR002213">
    <property type="entry name" value="UDP_glucos_trans"/>
</dbReference>
<dbReference type="CDD" id="cd03784">
    <property type="entry name" value="GT1_Gtf-like"/>
    <property type="match status" value="1"/>
</dbReference>
<comment type="caution">
    <text evidence="3">The sequence shown here is derived from an EMBL/GenBank/DDBJ whole genome shotgun (WGS) entry which is preliminary data.</text>
</comment>
<evidence type="ECO:0000313" key="4">
    <source>
        <dbReference type="Proteomes" id="UP001356095"/>
    </source>
</evidence>
<dbReference type="EMBL" id="JAUZMY010000024">
    <property type="protein sequence ID" value="MEE2039970.1"/>
    <property type="molecule type" value="Genomic_DNA"/>
</dbReference>
<feature type="domain" description="Erythromycin biosynthesis protein CIII-like C-terminal" evidence="2">
    <location>
        <begin position="244"/>
        <end position="388"/>
    </location>
</feature>
<dbReference type="InterPro" id="IPR010610">
    <property type="entry name" value="EryCIII-like_C"/>
</dbReference>
<keyword evidence="4" id="KW-1185">Reference proteome</keyword>
<evidence type="ECO:0000259" key="2">
    <source>
        <dbReference type="Pfam" id="PF06722"/>
    </source>
</evidence>
<dbReference type="RefSeq" id="WP_330093731.1">
    <property type="nucleotide sequence ID" value="NZ_JAUZMY010000024.1"/>
</dbReference>
<dbReference type="SUPFAM" id="SSF53756">
    <property type="entry name" value="UDP-Glycosyltransferase/glycogen phosphorylase"/>
    <property type="match status" value="1"/>
</dbReference>